<protein>
    <submittedName>
        <fullName evidence="1">Uncharacterized protein</fullName>
    </submittedName>
</protein>
<sequence length="178" mass="18349">MPAGWSGNLWGRTLCTTDSNGLFSCVTGDCGSGTIECTNSGAPPVTIANITLDGASSLDYYGVSLVNGFNVPLVVIPANRIATCIGAGCSVDINAECPTVLQDIANGGETVACKSGCVAFGDPKDCCTGAYSTNTTCGPTQYSKFFKSVCPLTNTYAFDNGTFTCTESPDYTIGFCEL</sequence>
<gene>
    <name evidence="1" type="ORF">Vadar_002283</name>
</gene>
<evidence type="ECO:0000313" key="2">
    <source>
        <dbReference type="Proteomes" id="UP000828048"/>
    </source>
</evidence>
<evidence type="ECO:0000313" key="1">
    <source>
        <dbReference type="EMBL" id="KAH7850739.1"/>
    </source>
</evidence>
<dbReference type="Proteomes" id="UP000828048">
    <property type="component" value="Chromosome 8"/>
</dbReference>
<proteinExistence type="predicted"/>
<comment type="caution">
    <text evidence="1">The sequence shown here is derived from an EMBL/GenBank/DDBJ whole genome shotgun (WGS) entry which is preliminary data.</text>
</comment>
<accession>A0ACB7YCC6</accession>
<dbReference type="EMBL" id="CM037158">
    <property type="protein sequence ID" value="KAH7850739.1"/>
    <property type="molecule type" value="Genomic_DNA"/>
</dbReference>
<organism evidence="1 2">
    <name type="scientific">Vaccinium darrowii</name>
    <dbReference type="NCBI Taxonomy" id="229202"/>
    <lineage>
        <taxon>Eukaryota</taxon>
        <taxon>Viridiplantae</taxon>
        <taxon>Streptophyta</taxon>
        <taxon>Embryophyta</taxon>
        <taxon>Tracheophyta</taxon>
        <taxon>Spermatophyta</taxon>
        <taxon>Magnoliopsida</taxon>
        <taxon>eudicotyledons</taxon>
        <taxon>Gunneridae</taxon>
        <taxon>Pentapetalae</taxon>
        <taxon>asterids</taxon>
        <taxon>Ericales</taxon>
        <taxon>Ericaceae</taxon>
        <taxon>Vaccinioideae</taxon>
        <taxon>Vaccinieae</taxon>
        <taxon>Vaccinium</taxon>
    </lineage>
</organism>
<keyword evidence="2" id="KW-1185">Reference proteome</keyword>
<name>A0ACB7YCC6_9ERIC</name>
<reference evidence="1 2" key="1">
    <citation type="journal article" date="2021" name="Hortic Res">
        <title>High-quality reference genome and annotation aids understanding of berry development for evergreen blueberry (Vaccinium darrowii).</title>
        <authorList>
            <person name="Yu J."/>
            <person name="Hulse-Kemp A.M."/>
            <person name="Babiker E."/>
            <person name="Staton M."/>
        </authorList>
    </citation>
    <scope>NUCLEOTIDE SEQUENCE [LARGE SCALE GENOMIC DNA]</scope>
    <source>
        <strain evidence="2">cv. NJ 8807/NJ 8810</strain>
        <tissue evidence="1">Young leaf</tissue>
    </source>
</reference>